<dbReference type="EMBL" id="FOPK01000009">
    <property type="protein sequence ID" value="SFG85592.1"/>
    <property type="molecule type" value="Genomic_DNA"/>
</dbReference>
<organism evidence="2 4">
    <name type="scientific">Methylobacterium phyllosphaerae</name>
    <dbReference type="NCBI Taxonomy" id="418223"/>
    <lineage>
        <taxon>Bacteria</taxon>
        <taxon>Pseudomonadati</taxon>
        <taxon>Pseudomonadota</taxon>
        <taxon>Alphaproteobacteria</taxon>
        <taxon>Hyphomicrobiales</taxon>
        <taxon>Methylobacteriaceae</taxon>
        <taxon>Methylobacterium</taxon>
    </lineage>
</organism>
<reference evidence="1 3" key="1">
    <citation type="submission" date="2016-04" db="EMBL/GenBank/DDBJ databases">
        <title>Complete genome sequencing and analysis of CBMB27, Methylobacterium phyllosphaerae isolated from leaf tissues of rice (Oryza sativa L.).</title>
        <authorList>
            <person name="Lee Y."/>
            <person name="Hwangbo K."/>
            <person name="Chung H."/>
            <person name="Yoo J."/>
            <person name="Kim K.Y."/>
            <person name="Sa T.M."/>
            <person name="Um Y."/>
            <person name="Madhaiyan M."/>
        </authorList>
    </citation>
    <scope>NUCLEOTIDE SEQUENCE [LARGE SCALE GENOMIC DNA]</scope>
    <source>
        <strain evidence="1 3">CBMB27</strain>
    </source>
</reference>
<gene>
    <name evidence="1" type="ORF">MCBMB27_04968</name>
    <name evidence="2" type="ORF">SAMN05192567_10925</name>
</gene>
<dbReference type="Proteomes" id="UP000185487">
    <property type="component" value="Chromosome"/>
</dbReference>
<reference evidence="2 4" key="2">
    <citation type="submission" date="2016-10" db="EMBL/GenBank/DDBJ databases">
        <authorList>
            <person name="Varghese N."/>
            <person name="Submissions S."/>
        </authorList>
    </citation>
    <scope>NUCLEOTIDE SEQUENCE [LARGE SCALE GENOMIC DNA]</scope>
    <source>
        <strain evidence="2 4">CBMB27</strain>
    </source>
</reference>
<keyword evidence="3" id="KW-1185">Reference proteome</keyword>
<protein>
    <submittedName>
        <fullName evidence="2">Uncharacterized protein</fullName>
    </submittedName>
</protein>
<evidence type="ECO:0000313" key="1">
    <source>
        <dbReference type="EMBL" id="APT34259.1"/>
    </source>
</evidence>
<evidence type="ECO:0000313" key="3">
    <source>
        <dbReference type="Proteomes" id="UP000185487"/>
    </source>
</evidence>
<evidence type="ECO:0000313" key="2">
    <source>
        <dbReference type="EMBL" id="SFG85592.1"/>
    </source>
</evidence>
<dbReference type="Proteomes" id="UP000199140">
    <property type="component" value="Unassembled WGS sequence"/>
</dbReference>
<dbReference type="KEGG" id="mphy:MCBMB27_04968"/>
<proteinExistence type="predicted"/>
<sequence length="78" mass="8971">MERIAALRRYCSMSIETMHSHTVEIVPCRDDPRCFRWIIRSHGGTVVEKSPYAFVTRNGARISGECWMREHFGDGQAA</sequence>
<dbReference type="AlphaFoldDB" id="A0AAE8L6D1"/>
<name>A0AAE8L6D1_9HYPH</name>
<evidence type="ECO:0000313" key="4">
    <source>
        <dbReference type="Proteomes" id="UP000199140"/>
    </source>
</evidence>
<dbReference type="EMBL" id="CP015367">
    <property type="protein sequence ID" value="APT34259.1"/>
    <property type="molecule type" value="Genomic_DNA"/>
</dbReference>
<accession>A0AAE8L6D1</accession>